<evidence type="ECO:0000256" key="3">
    <source>
        <dbReference type="ARBA" id="ARBA00023082"/>
    </source>
</evidence>
<dbReference type="InterPro" id="IPR013324">
    <property type="entry name" value="RNA_pol_sigma_r3/r4-like"/>
</dbReference>
<dbReference type="InterPro" id="IPR013325">
    <property type="entry name" value="RNA_pol_sigma_r2"/>
</dbReference>
<dbReference type="InterPro" id="IPR039425">
    <property type="entry name" value="RNA_pol_sigma-70-like"/>
</dbReference>
<evidence type="ECO:0000313" key="9">
    <source>
        <dbReference type="EMBL" id="ANE53194.1"/>
    </source>
</evidence>
<dbReference type="InterPro" id="IPR014284">
    <property type="entry name" value="RNA_pol_sigma-70_dom"/>
</dbReference>
<reference evidence="9 10" key="2">
    <citation type="journal article" date="2016" name="Int. J. Syst. Evol. Microbiol.">
        <title>Flavisolibacter tropicus sp. nov., isolated from tropical soil.</title>
        <authorList>
            <person name="Lee J.J."/>
            <person name="Kang M.S."/>
            <person name="Kim G.S."/>
            <person name="Lee C.S."/>
            <person name="Lim S."/>
            <person name="Lee J."/>
            <person name="Roh S.H."/>
            <person name="Kang H."/>
            <person name="Ha J.M."/>
            <person name="Bae S."/>
            <person name="Jung H.Y."/>
            <person name="Kim M.K."/>
        </authorList>
    </citation>
    <scope>NUCLEOTIDE SEQUENCE [LARGE SCALE GENOMIC DNA]</scope>
    <source>
        <strain evidence="9 10">LCS9</strain>
    </source>
</reference>
<name>A0A172U244_9BACT</name>
<dbReference type="PROSITE" id="PS01063">
    <property type="entry name" value="SIGMA70_ECF"/>
    <property type="match status" value="1"/>
</dbReference>
<proteinExistence type="inferred from homology"/>
<dbReference type="InterPro" id="IPR013249">
    <property type="entry name" value="RNA_pol_sigma70_r4_t2"/>
</dbReference>
<dbReference type="GO" id="GO:0006352">
    <property type="term" value="P:DNA-templated transcription initiation"/>
    <property type="evidence" value="ECO:0007669"/>
    <property type="project" value="InterPro"/>
</dbReference>
<feature type="domain" description="RNA polymerase sigma factor 70 region 4 type 2" evidence="8">
    <location>
        <begin position="130"/>
        <end position="177"/>
    </location>
</feature>
<dbReference type="InterPro" id="IPR007627">
    <property type="entry name" value="RNA_pol_sigma70_r2"/>
</dbReference>
<evidence type="ECO:0000313" key="10">
    <source>
        <dbReference type="Proteomes" id="UP000077177"/>
    </source>
</evidence>
<dbReference type="NCBIfam" id="TIGR02937">
    <property type="entry name" value="sigma70-ECF"/>
    <property type="match status" value="1"/>
</dbReference>
<protein>
    <recommendedName>
        <fullName evidence="6">RNA polymerase sigma factor</fullName>
    </recommendedName>
</protein>
<sequence length="200" mass="23391">MLTTEKINDDKKLLESIAEGDEQAFLMLFKRFAPLIRPFARHITHCEKGAEDILQETFMRVWLYRDKLPEIHNLKSWIFTVAAHECMRYMRQKLTYEKKVKESETHSLKSENTSPLDFVQLNEINGVVKKVVNAMPPQRKLIFQMSRDQGLKPSAIANHLELSVGTVKNVLSLALKEIREHLVRSGIPLSILLYHFYYFF</sequence>
<dbReference type="SUPFAM" id="SSF88946">
    <property type="entry name" value="Sigma2 domain of RNA polymerase sigma factors"/>
    <property type="match status" value="1"/>
</dbReference>
<gene>
    <name evidence="9" type="ORF">SY85_24750</name>
</gene>
<dbReference type="Proteomes" id="UP000077177">
    <property type="component" value="Chromosome"/>
</dbReference>
<dbReference type="InterPro" id="IPR000838">
    <property type="entry name" value="RNA_pol_sigma70_ECF_CS"/>
</dbReference>
<evidence type="ECO:0000259" key="8">
    <source>
        <dbReference type="Pfam" id="PF08281"/>
    </source>
</evidence>
<evidence type="ECO:0000256" key="4">
    <source>
        <dbReference type="ARBA" id="ARBA00023125"/>
    </source>
</evidence>
<evidence type="ECO:0000256" key="6">
    <source>
        <dbReference type="RuleBase" id="RU000716"/>
    </source>
</evidence>
<dbReference type="Pfam" id="PF04542">
    <property type="entry name" value="Sigma70_r2"/>
    <property type="match status" value="1"/>
</dbReference>
<keyword evidence="2 6" id="KW-0805">Transcription regulation</keyword>
<dbReference type="Gene3D" id="1.10.1740.10">
    <property type="match status" value="1"/>
</dbReference>
<accession>A0A172U244</accession>
<comment type="similarity">
    <text evidence="1 6">Belongs to the sigma-70 factor family. ECF subfamily.</text>
</comment>
<dbReference type="RefSeq" id="WP_066409069.1">
    <property type="nucleotide sequence ID" value="NZ_CP011390.1"/>
</dbReference>
<keyword evidence="4 6" id="KW-0238">DNA-binding</keyword>
<evidence type="ECO:0000259" key="7">
    <source>
        <dbReference type="Pfam" id="PF04542"/>
    </source>
</evidence>
<dbReference type="Gene3D" id="1.10.10.10">
    <property type="entry name" value="Winged helix-like DNA-binding domain superfamily/Winged helix DNA-binding domain"/>
    <property type="match status" value="1"/>
</dbReference>
<dbReference type="OrthoDB" id="799938at2"/>
<dbReference type="GO" id="GO:0016987">
    <property type="term" value="F:sigma factor activity"/>
    <property type="evidence" value="ECO:0007669"/>
    <property type="project" value="UniProtKB-KW"/>
</dbReference>
<evidence type="ECO:0000256" key="2">
    <source>
        <dbReference type="ARBA" id="ARBA00023015"/>
    </source>
</evidence>
<dbReference type="Pfam" id="PF08281">
    <property type="entry name" value="Sigma70_r4_2"/>
    <property type="match status" value="1"/>
</dbReference>
<dbReference type="AlphaFoldDB" id="A0A172U244"/>
<keyword evidence="3 6" id="KW-0731">Sigma factor</keyword>
<dbReference type="InterPro" id="IPR036388">
    <property type="entry name" value="WH-like_DNA-bd_sf"/>
</dbReference>
<dbReference type="KEGG" id="fla:SY85_24750"/>
<dbReference type="PANTHER" id="PTHR43133:SF46">
    <property type="entry name" value="RNA POLYMERASE SIGMA-70 FACTOR ECF SUBFAMILY"/>
    <property type="match status" value="1"/>
</dbReference>
<dbReference type="GO" id="GO:0003677">
    <property type="term" value="F:DNA binding"/>
    <property type="evidence" value="ECO:0007669"/>
    <property type="project" value="UniProtKB-KW"/>
</dbReference>
<reference evidence="10" key="1">
    <citation type="submission" date="2015-01" db="EMBL/GenBank/DDBJ databases">
        <title>Flavisolibacter sp./LCS9/ whole genome sequencing.</title>
        <authorList>
            <person name="Kim M.K."/>
            <person name="Srinivasan S."/>
            <person name="Lee J.-J."/>
        </authorList>
    </citation>
    <scope>NUCLEOTIDE SEQUENCE [LARGE SCALE GENOMIC DNA]</scope>
    <source>
        <strain evidence="10">LCS9</strain>
    </source>
</reference>
<dbReference type="STRING" id="1492898.SY85_24750"/>
<feature type="domain" description="RNA polymerase sigma-70 region 2" evidence="7">
    <location>
        <begin position="28"/>
        <end position="93"/>
    </location>
</feature>
<dbReference type="EMBL" id="CP011390">
    <property type="protein sequence ID" value="ANE53194.1"/>
    <property type="molecule type" value="Genomic_DNA"/>
</dbReference>
<evidence type="ECO:0000256" key="5">
    <source>
        <dbReference type="ARBA" id="ARBA00023163"/>
    </source>
</evidence>
<evidence type="ECO:0000256" key="1">
    <source>
        <dbReference type="ARBA" id="ARBA00010641"/>
    </source>
</evidence>
<dbReference type="PANTHER" id="PTHR43133">
    <property type="entry name" value="RNA POLYMERASE ECF-TYPE SIGMA FACTO"/>
    <property type="match status" value="1"/>
</dbReference>
<organism evidence="9 10">
    <name type="scientific">Flavisolibacter tropicus</name>
    <dbReference type="NCBI Taxonomy" id="1492898"/>
    <lineage>
        <taxon>Bacteria</taxon>
        <taxon>Pseudomonadati</taxon>
        <taxon>Bacteroidota</taxon>
        <taxon>Chitinophagia</taxon>
        <taxon>Chitinophagales</taxon>
        <taxon>Chitinophagaceae</taxon>
        <taxon>Flavisolibacter</taxon>
    </lineage>
</organism>
<dbReference type="SUPFAM" id="SSF88659">
    <property type="entry name" value="Sigma3 and sigma4 domains of RNA polymerase sigma factors"/>
    <property type="match status" value="1"/>
</dbReference>
<keyword evidence="10" id="KW-1185">Reference proteome</keyword>
<keyword evidence="5 6" id="KW-0804">Transcription</keyword>